<accession>A0A0F9AX87</accession>
<feature type="non-terminal residue" evidence="1">
    <location>
        <position position="1"/>
    </location>
</feature>
<proteinExistence type="predicted"/>
<dbReference type="AlphaFoldDB" id="A0A0F9AX87"/>
<sequence length="105" mass="12325">DGPLGFLEEWAYNKAKGWEEPYFHPIDSMMFFGELVATHNDNGWWWYSCSRFRRDGLDCGTCTRHDTRPNMCREFPYGKPITAYDRCAWNVTLLLEPLISPNPLT</sequence>
<organism evidence="1">
    <name type="scientific">marine sediment metagenome</name>
    <dbReference type="NCBI Taxonomy" id="412755"/>
    <lineage>
        <taxon>unclassified sequences</taxon>
        <taxon>metagenomes</taxon>
        <taxon>ecological metagenomes</taxon>
    </lineage>
</organism>
<dbReference type="EMBL" id="LAZR01052426">
    <property type="protein sequence ID" value="KKK82994.1"/>
    <property type="molecule type" value="Genomic_DNA"/>
</dbReference>
<evidence type="ECO:0000313" key="1">
    <source>
        <dbReference type="EMBL" id="KKK82994.1"/>
    </source>
</evidence>
<comment type="caution">
    <text evidence="1">The sequence shown here is derived from an EMBL/GenBank/DDBJ whole genome shotgun (WGS) entry which is preliminary data.</text>
</comment>
<protein>
    <submittedName>
        <fullName evidence="1">Uncharacterized protein</fullName>
    </submittedName>
</protein>
<reference evidence="1" key="1">
    <citation type="journal article" date="2015" name="Nature">
        <title>Complex archaea that bridge the gap between prokaryotes and eukaryotes.</title>
        <authorList>
            <person name="Spang A."/>
            <person name="Saw J.H."/>
            <person name="Jorgensen S.L."/>
            <person name="Zaremba-Niedzwiedzka K."/>
            <person name="Martijn J."/>
            <person name="Lind A.E."/>
            <person name="van Eijk R."/>
            <person name="Schleper C."/>
            <person name="Guy L."/>
            <person name="Ettema T.J."/>
        </authorList>
    </citation>
    <scope>NUCLEOTIDE SEQUENCE</scope>
</reference>
<gene>
    <name evidence="1" type="ORF">LCGC14_2797850</name>
</gene>
<name>A0A0F9AX87_9ZZZZ</name>